<name>A0A0F8ZR76_9ZZZZ</name>
<accession>A0A0F8ZR76</accession>
<proteinExistence type="predicted"/>
<organism evidence="1">
    <name type="scientific">marine sediment metagenome</name>
    <dbReference type="NCBI Taxonomy" id="412755"/>
    <lineage>
        <taxon>unclassified sequences</taxon>
        <taxon>metagenomes</taxon>
        <taxon>ecological metagenomes</taxon>
    </lineage>
</organism>
<comment type="caution">
    <text evidence="1">The sequence shown here is derived from an EMBL/GenBank/DDBJ whole genome shotgun (WGS) entry which is preliminary data.</text>
</comment>
<sequence length="64" mass="6781">LCAAVSDITMMTNDQVALLCAAVSENAYSTAAIIIQAGKFAEALEKGLDHGEQDEDESPKRHGM</sequence>
<evidence type="ECO:0000313" key="1">
    <source>
        <dbReference type="EMBL" id="KKK68899.1"/>
    </source>
</evidence>
<gene>
    <name evidence="1" type="ORF">LCGC14_2939470</name>
</gene>
<reference evidence="1" key="1">
    <citation type="journal article" date="2015" name="Nature">
        <title>Complex archaea that bridge the gap between prokaryotes and eukaryotes.</title>
        <authorList>
            <person name="Spang A."/>
            <person name="Saw J.H."/>
            <person name="Jorgensen S.L."/>
            <person name="Zaremba-Niedzwiedzka K."/>
            <person name="Martijn J."/>
            <person name="Lind A.E."/>
            <person name="van Eijk R."/>
            <person name="Schleper C."/>
            <person name="Guy L."/>
            <person name="Ettema T.J."/>
        </authorList>
    </citation>
    <scope>NUCLEOTIDE SEQUENCE</scope>
</reference>
<protein>
    <submittedName>
        <fullName evidence="1">Uncharacterized protein</fullName>
    </submittedName>
</protein>
<feature type="non-terminal residue" evidence="1">
    <location>
        <position position="1"/>
    </location>
</feature>
<dbReference type="AlphaFoldDB" id="A0A0F8ZR76"/>
<dbReference type="EMBL" id="LAZR01058919">
    <property type="protein sequence ID" value="KKK68899.1"/>
    <property type="molecule type" value="Genomic_DNA"/>
</dbReference>